<dbReference type="Proteomes" id="UP000323506">
    <property type="component" value="Chromosome D02"/>
</dbReference>
<evidence type="ECO:0000313" key="3">
    <source>
        <dbReference type="Proteomes" id="UP000323506"/>
    </source>
</evidence>
<dbReference type="AlphaFoldDB" id="A0A5D2DHH3"/>
<protein>
    <submittedName>
        <fullName evidence="2">Uncharacterized protein</fullName>
    </submittedName>
</protein>
<reference evidence="2 3" key="1">
    <citation type="submission" date="2019-06" db="EMBL/GenBank/DDBJ databases">
        <title>WGS assembly of Gossypium darwinii.</title>
        <authorList>
            <person name="Chen Z.J."/>
            <person name="Sreedasyam A."/>
            <person name="Ando A."/>
            <person name="Song Q."/>
            <person name="De L."/>
            <person name="Hulse-Kemp A."/>
            <person name="Ding M."/>
            <person name="Ye W."/>
            <person name="Kirkbride R."/>
            <person name="Jenkins J."/>
            <person name="Plott C."/>
            <person name="Lovell J."/>
            <person name="Lin Y.-M."/>
            <person name="Vaughn R."/>
            <person name="Liu B."/>
            <person name="Li W."/>
            <person name="Simpson S."/>
            <person name="Scheffler B."/>
            <person name="Saski C."/>
            <person name="Grover C."/>
            <person name="Hu G."/>
            <person name="Conover J."/>
            <person name="Carlson J."/>
            <person name="Shu S."/>
            <person name="Boston L."/>
            <person name="Williams M."/>
            <person name="Peterson D."/>
            <person name="Mcgee K."/>
            <person name="Jones D."/>
            <person name="Wendel J."/>
            <person name="Stelly D."/>
            <person name="Grimwood J."/>
            <person name="Schmutz J."/>
        </authorList>
    </citation>
    <scope>NUCLEOTIDE SEQUENCE [LARGE SCALE GENOMIC DNA]</scope>
    <source>
        <strain evidence="2">1808015.09</strain>
    </source>
</reference>
<keyword evidence="3" id="KW-1185">Reference proteome</keyword>
<dbReference type="EMBL" id="CM017702">
    <property type="protein sequence ID" value="TYG81161.1"/>
    <property type="molecule type" value="Genomic_DNA"/>
</dbReference>
<proteinExistence type="predicted"/>
<evidence type="ECO:0000313" key="2">
    <source>
        <dbReference type="EMBL" id="TYG81161.1"/>
    </source>
</evidence>
<feature type="chain" id="PRO_5023149341" evidence="1">
    <location>
        <begin position="34"/>
        <end position="84"/>
    </location>
</feature>
<sequence length="84" mass="9666">MKLALIDKRRMITMHLWHLNCLFCFWSEPPVSCSYIRPRLNPKSSQVEPLNDVKAPQCYFLHPQDSNPSLGTSSSLIIRPKALV</sequence>
<organism evidence="2 3">
    <name type="scientific">Gossypium darwinii</name>
    <name type="common">Darwin's cotton</name>
    <name type="synonym">Gossypium barbadense var. darwinii</name>
    <dbReference type="NCBI Taxonomy" id="34276"/>
    <lineage>
        <taxon>Eukaryota</taxon>
        <taxon>Viridiplantae</taxon>
        <taxon>Streptophyta</taxon>
        <taxon>Embryophyta</taxon>
        <taxon>Tracheophyta</taxon>
        <taxon>Spermatophyta</taxon>
        <taxon>Magnoliopsida</taxon>
        <taxon>eudicotyledons</taxon>
        <taxon>Gunneridae</taxon>
        <taxon>Pentapetalae</taxon>
        <taxon>rosids</taxon>
        <taxon>malvids</taxon>
        <taxon>Malvales</taxon>
        <taxon>Malvaceae</taxon>
        <taxon>Malvoideae</taxon>
        <taxon>Gossypium</taxon>
    </lineage>
</organism>
<feature type="signal peptide" evidence="1">
    <location>
        <begin position="1"/>
        <end position="33"/>
    </location>
</feature>
<gene>
    <name evidence="2" type="ORF">ES288_D02G276000v1</name>
</gene>
<keyword evidence="1" id="KW-0732">Signal</keyword>
<accession>A0A5D2DHH3</accession>
<name>A0A5D2DHH3_GOSDA</name>
<evidence type="ECO:0000256" key="1">
    <source>
        <dbReference type="SAM" id="SignalP"/>
    </source>
</evidence>